<protein>
    <submittedName>
        <fullName evidence="1">Uncharacterized protein</fullName>
    </submittedName>
</protein>
<sequence length="129" mass="15120">MDDPNVHYYQDSDFVQSGIVDIEKIYSENPNIGRDKLRVDFITGNQQFSSLIIKGISHTSNEDDIKRMVERISGIGTVLFIKIDQWNYSRKSQRTAQVGMKKKEYADRVIERKEELDPFKVDWLNLYAK</sequence>
<reference evidence="1 2" key="1">
    <citation type="submission" date="2019-03" db="EMBL/GenBank/DDBJ databases">
        <title>Single cell metagenomics reveals metabolic interactions within the superorganism composed of flagellate Streblomastix strix and complex community of Bacteroidetes bacteria on its surface.</title>
        <authorList>
            <person name="Treitli S.C."/>
            <person name="Kolisko M."/>
            <person name="Husnik F."/>
            <person name="Keeling P."/>
            <person name="Hampl V."/>
        </authorList>
    </citation>
    <scope>NUCLEOTIDE SEQUENCE [LARGE SCALE GENOMIC DNA]</scope>
    <source>
        <strain evidence="1">ST1C</strain>
    </source>
</reference>
<name>A0A5J4X791_9EUKA</name>
<dbReference type="InterPro" id="IPR012677">
    <property type="entry name" value="Nucleotide-bd_a/b_plait_sf"/>
</dbReference>
<evidence type="ECO:0000313" key="1">
    <source>
        <dbReference type="EMBL" id="KAA6402606.1"/>
    </source>
</evidence>
<proteinExistence type="predicted"/>
<dbReference type="Gene3D" id="3.30.70.330">
    <property type="match status" value="1"/>
</dbReference>
<dbReference type="InterPro" id="IPR035979">
    <property type="entry name" value="RBD_domain_sf"/>
</dbReference>
<dbReference type="Proteomes" id="UP000324800">
    <property type="component" value="Unassembled WGS sequence"/>
</dbReference>
<organism evidence="1 2">
    <name type="scientific">Streblomastix strix</name>
    <dbReference type="NCBI Taxonomy" id="222440"/>
    <lineage>
        <taxon>Eukaryota</taxon>
        <taxon>Metamonada</taxon>
        <taxon>Preaxostyla</taxon>
        <taxon>Oxymonadida</taxon>
        <taxon>Streblomastigidae</taxon>
        <taxon>Streblomastix</taxon>
    </lineage>
</organism>
<dbReference type="SUPFAM" id="SSF54928">
    <property type="entry name" value="RNA-binding domain, RBD"/>
    <property type="match status" value="1"/>
</dbReference>
<dbReference type="GO" id="GO:0003676">
    <property type="term" value="F:nucleic acid binding"/>
    <property type="evidence" value="ECO:0007669"/>
    <property type="project" value="InterPro"/>
</dbReference>
<comment type="caution">
    <text evidence="1">The sequence shown here is derived from an EMBL/GenBank/DDBJ whole genome shotgun (WGS) entry which is preliminary data.</text>
</comment>
<evidence type="ECO:0000313" key="2">
    <source>
        <dbReference type="Proteomes" id="UP000324800"/>
    </source>
</evidence>
<dbReference type="AlphaFoldDB" id="A0A5J4X791"/>
<gene>
    <name evidence="1" type="ORF">EZS28_001872</name>
</gene>
<dbReference type="EMBL" id="SNRW01000211">
    <property type="protein sequence ID" value="KAA6402606.1"/>
    <property type="molecule type" value="Genomic_DNA"/>
</dbReference>
<accession>A0A5J4X791</accession>